<dbReference type="AlphaFoldDB" id="A0A545TZW7"/>
<reference evidence="3 4" key="1">
    <citation type="submission" date="2019-07" db="EMBL/GenBank/DDBJ databases">
        <title>Draft genome for Aliikangiella sp. M105.</title>
        <authorList>
            <person name="Wang G."/>
        </authorList>
    </citation>
    <scope>NUCLEOTIDE SEQUENCE [LARGE SCALE GENOMIC DNA]</scope>
    <source>
        <strain evidence="3 4">M105</strain>
    </source>
</reference>
<dbReference type="Pfam" id="PF03413">
    <property type="entry name" value="PepSY"/>
    <property type="match status" value="1"/>
</dbReference>
<evidence type="ECO:0000256" key="1">
    <source>
        <dbReference type="SAM" id="Phobius"/>
    </source>
</evidence>
<dbReference type="OrthoDB" id="9806195at2"/>
<evidence type="ECO:0000313" key="4">
    <source>
        <dbReference type="Proteomes" id="UP000315439"/>
    </source>
</evidence>
<evidence type="ECO:0000259" key="2">
    <source>
        <dbReference type="Pfam" id="PF03413"/>
    </source>
</evidence>
<dbReference type="EMBL" id="VIKS01000015">
    <property type="protein sequence ID" value="TQV82755.1"/>
    <property type="molecule type" value="Genomic_DNA"/>
</dbReference>
<dbReference type="Pfam" id="PF03929">
    <property type="entry name" value="PepSY_TM"/>
    <property type="match status" value="1"/>
</dbReference>
<protein>
    <recommendedName>
        <fullName evidence="2">PepSY domain-containing protein</fullName>
    </recommendedName>
</protein>
<feature type="transmembrane region" description="Helical" evidence="1">
    <location>
        <begin position="12"/>
        <end position="34"/>
    </location>
</feature>
<accession>A0A545TZW7</accession>
<feature type="transmembrane region" description="Helical" evidence="1">
    <location>
        <begin position="211"/>
        <end position="233"/>
    </location>
</feature>
<keyword evidence="1" id="KW-1133">Transmembrane helix</keyword>
<sequence>MNNKILVRKIHRYIALIVGLQLFFWSIGGLYFSLIPIQEIHGNHLRTPAGEFDWKSGFSAMSLEELRTLLISNRIEISKTTSVQLVPLDGELFYKVRLIDQNVIWVNAKDKFILEKMSKGEALKRAKSATQNAGEPISINWITSVEQDSEYRGKPLPVYRVVFDGEDNLHLYLDGYSGKVISLRTTKWRIFDFMWMLHVMDYETRDNFNHILLQVFAFLAVITSLSGIVLWIVSHRSRKSWRRRVLTS</sequence>
<gene>
    <name evidence="3" type="ORF">FLL46_23560</name>
</gene>
<dbReference type="RefSeq" id="WP_142934353.1">
    <property type="nucleotide sequence ID" value="NZ_ML660171.1"/>
</dbReference>
<comment type="caution">
    <text evidence="3">The sequence shown here is derived from an EMBL/GenBank/DDBJ whole genome shotgun (WGS) entry which is preliminary data.</text>
</comment>
<keyword evidence="4" id="KW-1185">Reference proteome</keyword>
<evidence type="ECO:0000313" key="3">
    <source>
        <dbReference type="EMBL" id="TQV82755.1"/>
    </source>
</evidence>
<proteinExistence type="predicted"/>
<organism evidence="3 4">
    <name type="scientific">Aliikangiella coralliicola</name>
    <dbReference type="NCBI Taxonomy" id="2592383"/>
    <lineage>
        <taxon>Bacteria</taxon>
        <taxon>Pseudomonadati</taxon>
        <taxon>Pseudomonadota</taxon>
        <taxon>Gammaproteobacteria</taxon>
        <taxon>Oceanospirillales</taxon>
        <taxon>Pleioneaceae</taxon>
        <taxon>Aliikangiella</taxon>
    </lineage>
</organism>
<name>A0A545TZW7_9GAMM</name>
<keyword evidence="1" id="KW-0812">Transmembrane</keyword>
<dbReference type="InterPro" id="IPR005625">
    <property type="entry name" value="PepSY-ass_TM"/>
</dbReference>
<keyword evidence="1" id="KW-0472">Membrane</keyword>
<dbReference type="Proteomes" id="UP000315439">
    <property type="component" value="Unassembled WGS sequence"/>
</dbReference>
<feature type="domain" description="PepSY" evidence="2">
    <location>
        <begin position="116"/>
        <end position="182"/>
    </location>
</feature>
<dbReference type="InterPro" id="IPR025711">
    <property type="entry name" value="PepSY"/>
</dbReference>